<evidence type="ECO:0000313" key="2">
    <source>
        <dbReference type="Proteomes" id="UP000433577"/>
    </source>
</evidence>
<dbReference type="EMBL" id="CP046916">
    <property type="protein sequence ID" value="QGZ66059.1"/>
    <property type="molecule type" value="Genomic_DNA"/>
</dbReference>
<keyword evidence="2" id="KW-1185">Reference proteome</keyword>
<name>A0A7Z2GQX7_9BURK</name>
<accession>A0A7Z2GQX7</accession>
<dbReference type="RefSeq" id="WP_158957136.1">
    <property type="nucleotide sequence ID" value="NZ_CP046916.1"/>
</dbReference>
<dbReference type="AlphaFoldDB" id="A0A7Z2GQX7"/>
<gene>
    <name evidence="1" type="ORF">FAZ98_30040</name>
</gene>
<proteinExistence type="predicted"/>
<sequence length="92" mass="10159">MPFLVIVVAVRSGTRAMILGERRHHKSLFRIEEKSFARRAAAARENLSVSPPQAARNIKLTDSRNAASSTHKRAICSIVMLDRSPAACMTRA</sequence>
<protein>
    <submittedName>
        <fullName evidence="1">Uncharacterized protein</fullName>
    </submittedName>
</protein>
<dbReference type="KEGG" id="pacs:FAZ98_30040"/>
<reference evidence="1 2" key="1">
    <citation type="submission" date="2019-12" db="EMBL/GenBank/DDBJ databases">
        <title>Paraburkholderia acidiphila 7Q-K02 sp. nov and Paraburkholderia acidisoli DHF22 sp. nov., two strains isolated from forest soil.</title>
        <authorList>
            <person name="Gao Z."/>
            <person name="Qiu L."/>
        </authorList>
    </citation>
    <scope>NUCLEOTIDE SEQUENCE [LARGE SCALE GENOMIC DNA]</scope>
    <source>
        <strain evidence="1 2">DHF22</strain>
    </source>
</reference>
<evidence type="ECO:0000313" key="1">
    <source>
        <dbReference type="EMBL" id="QGZ66059.1"/>
    </source>
</evidence>
<dbReference type="Proteomes" id="UP000433577">
    <property type="component" value="Chromosome 4"/>
</dbReference>
<organism evidence="1 2">
    <name type="scientific">Paraburkholderia acidisoli</name>
    <dbReference type="NCBI Taxonomy" id="2571748"/>
    <lineage>
        <taxon>Bacteria</taxon>
        <taxon>Pseudomonadati</taxon>
        <taxon>Pseudomonadota</taxon>
        <taxon>Betaproteobacteria</taxon>
        <taxon>Burkholderiales</taxon>
        <taxon>Burkholderiaceae</taxon>
        <taxon>Paraburkholderia</taxon>
    </lineage>
</organism>